<feature type="region of interest" description="Disordered" evidence="2">
    <location>
        <begin position="560"/>
        <end position="591"/>
    </location>
</feature>
<feature type="region of interest" description="Disordered" evidence="2">
    <location>
        <begin position="474"/>
        <end position="495"/>
    </location>
</feature>
<feature type="region of interest" description="Disordered" evidence="2">
    <location>
        <begin position="641"/>
        <end position="684"/>
    </location>
</feature>
<feature type="coiled-coil region" evidence="1">
    <location>
        <begin position="131"/>
        <end position="172"/>
    </location>
</feature>
<feature type="compositionally biased region" description="Basic and acidic residues" evidence="2">
    <location>
        <begin position="560"/>
        <end position="579"/>
    </location>
</feature>
<name>A0AAE0KXA9_9CHLO</name>
<gene>
    <name evidence="3" type="ORF">CYMTET_27050</name>
</gene>
<organism evidence="3 4">
    <name type="scientific">Cymbomonas tetramitiformis</name>
    <dbReference type="NCBI Taxonomy" id="36881"/>
    <lineage>
        <taxon>Eukaryota</taxon>
        <taxon>Viridiplantae</taxon>
        <taxon>Chlorophyta</taxon>
        <taxon>Pyramimonadophyceae</taxon>
        <taxon>Pyramimonadales</taxon>
        <taxon>Pyramimonadaceae</taxon>
        <taxon>Cymbomonas</taxon>
    </lineage>
</organism>
<keyword evidence="1" id="KW-0175">Coiled coil</keyword>
<feature type="compositionally biased region" description="Basic and acidic residues" evidence="2">
    <location>
        <begin position="417"/>
        <end position="428"/>
    </location>
</feature>
<proteinExistence type="predicted"/>
<feature type="compositionally biased region" description="Basic and acidic residues" evidence="2">
    <location>
        <begin position="486"/>
        <end position="495"/>
    </location>
</feature>
<evidence type="ECO:0000313" key="4">
    <source>
        <dbReference type="Proteomes" id="UP001190700"/>
    </source>
</evidence>
<feature type="region of interest" description="Disordered" evidence="2">
    <location>
        <begin position="417"/>
        <end position="443"/>
    </location>
</feature>
<feature type="region of interest" description="Disordered" evidence="2">
    <location>
        <begin position="177"/>
        <end position="196"/>
    </location>
</feature>
<reference evidence="3 4" key="1">
    <citation type="journal article" date="2015" name="Genome Biol. Evol.">
        <title>Comparative Genomics of a Bacterivorous Green Alga Reveals Evolutionary Causalities and Consequences of Phago-Mixotrophic Mode of Nutrition.</title>
        <authorList>
            <person name="Burns J.A."/>
            <person name="Paasch A."/>
            <person name="Narechania A."/>
            <person name="Kim E."/>
        </authorList>
    </citation>
    <scope>NUCLEOTIDE SEQUENCE [LARGE SCALE GENOMIC DNA]</scope>
    <source>
        <strain evidence="3 4">PLY_AMNH</strain>
    </source>
</reference>
<feature type="compositionally biased region" description="Basic and acidic residues" evidence="2">
    <location>
        <begin position="187"/>
        <end position="196"/>
    </location>
</feature>
<evidence type="ECO:0000256" key="2">
    <source>
        <dbReference type="SAM" id="MobiDB-lite"/>
    </source>
</evidence>
<keyword evidence="4" id="KW-1185">Reference proteome</keyword>
<comment type="caution">
    <text evidence="3">The sequence shown here is derived from an EMBL/GenBank/DDBJ whole genome shotgun (WGS) entry which is preliminary data.</text>
</comment>
<evidence type="ECO:0000313" key="3">
    <source>
        <dbReference type="EMBL" id="KAK3264196.1"/>
    </source>
</evidence>
<feature type="compositionally biased region" description="Low complexity" evidence="2">
    <location>
        <begin position="642"/>
        <end position="651"/>
    </location>
</feature>
<dbReference type="EMBL" id="LGRX02014726">
    <property type="protein sequence ID" value="KAK3264196.1"/>
    <property type="molecule type" value="Genomic_DNA"/>
</dbReference>
<feature type="region of interest" description="Disordered" evidence="2">
    <location>
        <begin position="701"/>
        <end position="730"/>
    </location>
</feature>
<dbReference type="AlphaFoldDB" id="A0AAE0KXA9"/>
<protein>
    <submittedName>
        <fullName evidence="3">Uncharacterized protein</fullName>
    </submittedName>
</protein>
<accession>A0AAE0KXA9</accession>
<evidence type="ECO:0000256" key="1">
    <source>
        <dbReference type="SAM" id="Coils"/>
    </source>
</evidence>
<sequence length="730" mass="82266">MQDSWQGLREKGLQNSEGIRYNHFMSLLREDASVAAAAVAVPAFDAPGVDIPEKAQARKVVISLDLAQTLQARRTAIIQRETLLQRWAVALDISAARNAMLEETLGSQEKSWNAMQGEEAAARDAESKKLRAELDTREHDLARRAKVLEKEKAKLQTMLEDLRERAAVVQSAELNTERSQAQYSHDLSIRDEEAREREQRSLLREQELLQMTKHQELELGMRTEEASKALHAAQSEQERVKQQAEALRDREKKLEAMEAKQVEEVGGHTKALKEHEAKLHRETKKVLQKEKDVKALSVSLAAREEQIKSTERQLAQETEKRREAASELQTQLHAVKLESSMLDQGKEAVQRLEQKQAECMEREAVLASREKLVSAREGALKDLEKAKRKHEKHASESERSLAMARAEVESLQGRVEAEAEKLEMETRRRVQGSQGDSERLTKWEKQLEEREKEIREKERELQLAEDHAVQIKREAESALKKHKKSAKNESLEQEKERLRLQEMNVQLNFAQQDLQSQMEAVAVRERQLRSEHDEISIQKTALDGDLSGIGELHQKLAEAEAKASEAQEANQQERGRLDTELQTARNEAKASREWLRGQQQLMSEQLDAVLKAREDAKAEARLNEELSGSWSRLSMATGGSLGMDSLLSGLSPTSQQASPYASLGVESGESDLSDLGVKEMPLGSIEKPKLRSIGAVSRLSSKIAKSPLGRSPSRPREKSSSKGVSFLPRS</sequence>
<dbReference type="Proteomes" id="UP001190700">
    <property type="component" value="Unassembled WGS sequence"/>
</dbReference>